<reference evidence="2 3" key="1">
    <citation type="submission" date="2016-10" db="EMBL/GenBank/DDBJ databases">
        <authorList>
            <person name="de Groot N.N."/>
        </authorList>
    </citation>
    <scope>NUCLEOTIDE SEQUENCE [LARGE SCALE GENOMIC DNA]</scope>
    <source>
        <strain evidence="2 3">CGMCC 1.7031</strain>
    </source>
</reference>
<dbReference type="PROSITE" id="PS51257">
    <property type="entry name" value="PROKAR_LIPOPROTEIN"/>
    <property type="match status" value="1"/>
</dbReference>
<dbReference type="Proteomes" id="UP000199354">
    <property type="component" value="Unassembled WGS sequence"/>
</dbReference>
<proteinExistence type="predicted"/>
<keyword evidence="3" id="KW-1185">Reference proteome</keyword>
<dbReference type="AlphaFoldDB" id="A0A1G5HM11"/>
<dbReference type="STRING" id="490189.SAMN02927903_01912"/>
<evidence type="ECO:0000313" key="2">
    <source>
        <dbReference type="EMBL" id="SCY64905.1"/>
    </source>
</evidence>
<dbReference type="OrthoDB" id="997423at2"/>
<evidence type="ECO:0000313" key="3">
    <source>
        <dbReference type="Proteomes" id="UP000199354"/>
    </source>
</evidence>
<dbReference type="GO" id="GO:0005509">
    <property type="term" value="F:calcium ion binding"/>
    <property type="evidence" value="ECO:0007669"/>
    <property type="project" value="InterPro"/>
</dbReference>
<feature type="domain" description="EF-hand" evidence="1">
    <location>
        <begin position="142"/>
        <end position="177"/>
    </location>
</feature>
<accession>A0A1G5HM11</accession>
<dbReference type="InterPro" id="IPR018247">
    <property type="entry name" value="EF_Hand_1_Ca_BS"/>
</dbReference>
<dbReference type="RefSeq" id="WP_091142495.1">
    <property type="nucleotide sequence ID" value="NZ_FMVF01000008.1"/>
</dbReference>
<gene>
    <name evidence="2" type="ORF">SAMN02927903_01912</name>
</gene>
<name>A0A1G5HM11_9FLAO</name>
<dbReference type="InterPro" id="IPR002048">
    <property type="entry name" value="EF_hand_dom"/>
</dbReference>
<dbReference type="PROSITE" id="PS50222">
    <property type="entry name" value="EF_HAND_2"/>
    <property type="match status" value="1"/>
</dbReference>
<protein>
    <recommendedName>
        <fullName evidence="1">EF-hand domain-containing protein</fullName>
    </recommendedName>
</protein>
<dbReference type="PROSITE" id="PS00018">
    <property type="entry name" value="EF_HAND_1"/>
    <property type="match status" value="1"/>
</dbReference>
<organism evidence="2 3">
    <name type="scientific">Flavobacterium caeni</name>
    <dbReference type="NCBI Taxonomy" id="490189"/>
    <lineage>
        <taxon>Bacteria</taxon>
        <taxon>Pseudomonadati</taxon>
        <taxon>Bacteroidota</taxon>
        <taxon>Flavobacteriia</taxon>
        <taxon>Flavobacteriales</taxon>
        <taxon>Flavobacteriaceae</taxon>
        <taxon>Flavobacterium</taxon>
    </lineage>
</organism>
<dbReference type="EMBL" id="FMVF01000008">
    <property type="protein sequence ID" value="SCY64905.1"/>
    <property type="molecule type" value="Genomic_DNA"/>
</dbReference>
<evidence type="ECO:0000259" key="1">
    <source>
        <dbReference type="PROSITE" id="PS50222"/>
    </source>
</evidence>
<sequence>MKYTQLFLSTLVATALVSCKEEPAETPKVTYDAAKVEKPAPKVDTAQIEVADLPIHIPGTNYLIHPVGDLNIYGSSKPKYDASSAAATTASFQISNYDEGEITGYLRNLKFQQIGTDSIVALSDKPLLIQSVKFLKTVAEKTKQQIIVYTLADMDTNQDGKLDVNDIKSLYLSEMGGAKLTKMSADMQELIDWNLIESQNRLYFRTIEDTNKNGEFDKNDVVHYHYIDLLGDWKVLDYKPI</sequence>